<dbReference type="Gene3D" id="3.30.70.100">
    <property type="match status" value="1"/>
</dbReference>
<protein>
    <submittedName>
        <fullName evidence="2">Uncharacterized protein</fullName>
    </submittedName>
</protein>
<proteinExistence type="predicted"/>
<dbReference type="InterPro" id="IPR011008">
    <property type="entry name" value="Dimeric_a/b-barrel"/>
</dbReference>
<evidence type="ECO:0000256" key="1">
    <source>
        <dbReference type="SAM" id="MobiDB-lite"/>
    </source>
</evidence>
<gene>
    <name evidence="2" type="ORF">GCM10009744_01320</name>
</gene>
<evidence type="ECO:0000313" key="3">
    <source>
        <dbReference type="Proteomes" id="UP001501319"/>
    </source>
</evidence>
<name>A0ABN2EY60_9ACTN</name>
<organism evidence="2 3">
    <name type="scientific">Kribbella alba</name>
    <dbReference type="NCBI Taxonomy" id="190197"/>
    <lineage>
        <taxon>Bacteria</taxon>
        <taxon>Bacillati</taxon>
        <taxon>Actinomycetota</taxon>
        <taxon>Actinomycetes</taxon>
        <taxon>Propionibacteriales</taxon>
        <taxon>Kribbellaceae</taxon>
        <taxon>Kribbella</taxon>
    </lineage>
</organism>
<sequence>MQLTLQRSDELREGVLVAGPCGIHQFRLHSTHATTPRTQERDTSSKVAQPRRPADVENFLDDPGRQTHLSGPIAQRLMKRSDELVASPPNIEQLDLLASKLPS</sequence>
<feature type="region of interest" description="Disordered" evidence="1">
    <location>
        <begin position="27"/>
        <end position="67"/>
    </location>
</feature>
<keyword evidence="3" id="KW-1185">Reference proteome</keyword>
<accession>A0ABN2EY60</accession>
<reference evidence="2 3" key="1">
    <citation type="journal article" date="2019" name="Int. J. Syst. Evol. Microbiol.">
        <title>The Global Catalogue of Microorganisms (GCM) 10K type strain sequencing project: providing services to taxonomists for standard genome sequencing and annotation.</title>
        <authorList>
            <consortium name="The Broad Institute Genomics Platform"/>
            <consortium name="The Broad Institute Genome Sequencing Center for Infectious Disease"/>
            <person name="Wu L."/>
            <person name="Ma J."/>
        </authorList>
    </citation>
    <scope>NUCLEOTIDE SEQUENCE [LARGE SCALE GENOMIC DNA]</scope>
    <source>
        <strain evidence="2 3">JCM 14306</strain>
    </source>
</reference>
<dbReference type="SUPFAM" id="SSF54909">
    <property type="entry name" value="Dimeric alpha+beta barrel"/>
    <property type="match status" value="1"/>
</dbReference>
<evidence type="ECO:0000313" key="2">
    <source>
        <dbReference type="EMBL" id="GAA1618461.1"/>
    </source>
</evidence>
<comment type="caution">
    <text evidence="2">The sequence shown here is derived from an EMBL/GenBank/DDBJ whole genome shotgun (WGS) entry which is preliminary data.</text>
</comment>
<dbReference type="EMBL" id="BAAANE010000001">
    <property type="protein sequence ID" value="GAA1618461.1"/>
    <property type="molecule type" value="Genomic_DNA"/>
</dbReference>
<dbReference type="Proteomes" id="UP001501319">
    <property type="component" value="Unassembled WGS sequence"/>
</dbReference>